<keyword evidence="1" id="KW-0175">Coiled coil</keyword>
<proteinExistence type="predicted"/>
<keyword evidence="2" id="KW-0812">Transmembrane</keyword>
<evidence type="ECO:0000256" key="1">
    <source>
        <dbReference type="SAM" id="Coils"/>
    </source>
</evidence>
<evidence type="ECO:0000313" key="4">
    <source>
        <dbReference type="Proteomes" id="UP000306229"/>
    </source>
</evidence>
<gene>
    <name evidence="3" type="ORF">FF125_01660</name>
</gene>
<keyword evidence="2" id="KW-1133">Transmembrane helix</keyword>
<feature type="transmembrane region" description="Helical" evidence="2">
    <location>
        <begin position="82"/>
        <end position="102"/>
    </location>
</feature>
<dbReference type="AlphaFoldDB" id="A0A5B7TLX3"/>
<dbReference type="Proteomes" id="UP000306229">
    <property type="component" value="Chromosome"/>
</dbReference>
<dbReference type="InterPro" id="IPR046617">
    <property type="entry name" value="DUF6730"/>
</dbReference>
<dbReference type="KEGG" id="fbe:FF125_01660"/>
<reference evidence="3 4" key="1">
    <citation type="submission" date="2019-05" db="EMBL/GenBank/DDBJ databases">
        <title>Algicella ahnfeltiae gen. nov., sp. nov., a novel marine bacterium of the family Flavobacteriaceae isolated from a red alga.</title>
        <authorList>
            <person name="Nedashkovskaya O.I."/>
            <person name="Kukhlevskiy A.D."/>
            <person name="Kim S.-G."/>
            <person name="Zhukova N.V."/>
            <person name="Mikhailov V.V."/>
        </authorList>
    </citation>
    <scope>NUCLEOTIDE SEQUENCE [LARGE SCALE GENOMIC DNA]</scope>
    <source>
        <strain evidence="3 4">10Alg115</strain>
    </source>
</reference>
<protein>
    <submittedName>
        <fullName evidence="3">Uncharacterized protein</fullName>
    </submittedName>
</protein>
<dbReference type="Pfam" id="PF20503">
    <property type="entry name" value="DUF6730"/>
    <property type="match status" value="1"/>
</dbReference>
<feature type="coiled-coil region" evidence="1">
    <location>
        <begin position="8"/>
        <end position="61"/>
    </location>
</feature>
<dbReference type="EMBL" id="CP040749">
    <property type="protein sequence ID" value="QCX37208.1"/>
    <property type="molecule type" value="Genomic_DNA"/>
</dbReference>
<dbReference type="OrthoDB" id="1435509at2"/>
<name>A0A5B7TLX3_9FLAO</name>
<keyword evidence="2" id="KW-0472">Membrane</keyword>
<evidence type="ECO:0000256" key="2">
    <source>
        <dbReference type="SAM" id="Phobius"/>
    </source>
</evidence>
<evidence type="ECO:0000313" key="3">
    <source>
        <dbReference type="EMBL" id="QCX37208.1"/>
    </source>
</evidence>
<dbReference type="RefSeq" id="WP_138948154.1">
    <property type="nucleotide sequence ID" value="NZ_CP040749.1"/>
</dbReference>
<organism evidence="3 4">
    <name type="scientific">Aureibaculum algae</name>
    <dbReference type="NCBI Taxonomy" id="2584122"/>
    <lineage>
        <taxon>Bacteria</taxon>
        <taxon>Pseudomonadati</taxon>
        <taxon>Bacteroidota</taxon>
        <taxon>Flavobacteriia</taxon>
        <taxon>Flavobacteriales</taxon>
        <taxon>Flavobacteriaceae</taxon>
        <taxon>Aureibaculum</taxon>
    </lineage>
</organism>
<keyword evidence="4" id="KW-1185">Reference proteome</keyword>
<sequence length="104" mass="12141">MAKIEEITELLVNEINSFEKSIEQLEKVSDKLHAAKVSIDIRELKALLNIHQREIKAVLNSQERTYNRFENLLENAKVYPNWAVIVFIIFVILCFGSLFYSLSR</sequence>
<accession>A0A5B7TLX3</accession>